<dbReference type="EMBL" id="CAMGYJ010000005">
    <property type="protein sequence ID" value="CAI0424453.1"/>
    <property type="molecule type" value="Genomic_DNA"/>
</dbReference>
<dbReference type="GO" id="GO:0016705">
    <property type="term" value="F:oxidoreductase activity, acting on paired donors, with incorporation or reduction of molecular oxygen"/>
    <property type="evidence" value="ECO:0007669"/>
    <property type="project" value="InterPro"/>
</dbReference>
<dbReference type="SUPFAM" id="SSF48264">
    <property type="entry name" value="Cytochrome P450"/>
    <property type="match status" value="1"/>
</dbReference>
<evidence type="ECO:0000313" key="1">
    <source>
        <dbReference type="EMBL" id="CAI0424453.1"/>
    </source>
</evidence>
<organism evidence="1 2">
    <name type="scientific">Linum tenue</name>
    <dbReference type="NCBI Taxonomy" id="586396"/>
    <lineage>
        <taxon>Eukaryota</taxon>
        <taxon>Viridiplantae</taxon>
        <taxon>Streptophyta</taxon>
        <taxon>Embryophyta</taxon>
        <taxon>Tracheophyta</taxon>
        <taxon>Spermatophyta</taxon>
        <taxon>Magnoliopsida</taxon>
        <taxon>eudicotyledons</taxon>
        <taxon>Gunneridae</taxon>
        <taxon>Pentapetalae</taxon>
        <taxon>rosids</taxon>
        <taxon>fabids</taxon>
        <taxon>Malpighiales</taxon>
        <taxon>Linaceae</taxon>
        <taxon>Linum</taxon>
    </lineage>
</organism>
<dbReference type="Proteomes" id="UP001154282">
    <property type="component" value="Unassembled WGS sequence"/>
</dbReference>
<dbReference type="InterPro" id="IPR036396">
    <property type="entry name" value="Cyt_P450_sf"/>
</dbReference>
<name>A0AAV0KUC0_9ROSI</name>
<comment type="caution">
    <text evidence="1">The sequence shown here is derived from an EMBL/GenBank/DDBJ whole genome shotgun (WGS) entry which is preliminary data.</text>
</comment>
<gene>
    <name evidence="1" type="ORF">LITE_LOCUS19960</name>
</gene>
<sequence>MSFGGGAWLCAGSEFAKLEMVVFIHSEERRYDNERRAGWDYVPSNCSRGVVRVLRPFPRRQVFEAGGNRRRRRADSGEHHECTWVTVIVE</sequence>
<protein>
    <recommendedName>
        <fullName evidence="3">Cytochrome P450</fullName>
    </recommendedName>
</protein>
<dbReference type="GO" id="GO:0020037">
    <property type="term" value="F:heme binding"/>
    <property type="evidence" value="ECO:0007669"/>
    <property type="project" value="InterPro"/>
</dbReference>
<dbReference type="AlphaFoldDB" id="A0AAV0KUC0"/>
<evidence type="ECO:0008006" key="3">
    <source>
        <dbReference type="Google" id="ProtNLM"/>
    </source>
</evidence>
<dbReference type="GO" id="GO:0004497">
    <property type="term" value="F:monooxygenase activity"/>
    <property type="evidence" value="ECO:0007669"/>
    <property type="project" value="InterPro"/>
</dbReference>
<proteinExistence type="predicted"/>
<keyword evidence="2" id="KW-1185">Reference proteome</keyword>
<reference evidence="1" key="1">
    <citation type="submission" date="2022-08" db="EMBL/GenBank/DDBJ databases">
        <authorList>
            <person name="Gutierrez-Valencia J."/>
        </authorList>
    </citation>
    <scope>NUCLEOTIDE SEQUENCE</scope>
</reference>
<evidence type="ECO:0000313" key="2">
    <source>
        <dbReference type="Proteomes" id="UP001154282"/>
    </source>
</evidence>
<accession>A0AAV0KUC0</accession>
<dbReference type="GO" id="GO:0005506">
    <property type="term" value="F:iron ion binding"/>
    <property type="evidence" value="ECO:0007669"/>
    <property type="project" value="InterPro"/>
</dbReference>